<organism evidence="1 2">
    <name type="scientific">Ruficoccus amylovorans</name>
    <dbReference type="NCBI Taxonomy" id="1804625"/>
    <lineage>
        <taxon>Bacteria</taxon>
        <taxon>Pseudomonadati</taxon>
        <taxon>Verrucomicrobiota</taxon>
        <taxon>Opitutia</taxon>
        <taxon>Puniceicoccales</taxon>
        <taxon>Cerasicoccaceae</taxon>
        <taxon>Ruficoccus</taxon>
    </lineage>
</organism>
<name>A0A842HED6_9BACT</name>
<reference evidence="1 2" key="1">
    <citation type="submission" date="2020-07" db="EMBL/GenBank/DDBJ databases">
        <authorList>
            <person name="Feng X."/>
        </authorList>
    </citation>
    <scope>NUCLEOTIDE SEQUENCE [LARGE SCALE GENOMIC DNA]</scope>
    <source>
        <strain evidence="1 2">JCM31066</strain>
    </source>
</reference>
<accession>A0A842HED6</accession>
<keyword evidence="2" id="KW-1185">Reference proteome</keyword>
<proteinExistence type="predicted"/>
<gene>
    <name evidence="1" type="ORF">H5P28_11820</name>
</gene>
<sequence>MRRSTSSQKITIAGAGASQPVELGPSASFVLVAAATIASGTIVVQPQACIGGRWADYGDAITVSAEEPESAIVEIPNRCFRSLRMKVTANTAVDSEAASVPLDWHFESPPAA</sequence>
<dbReference type="AlphaFoldDB" id="A0A842HED6"/>
<comment type="caution">
    <text evidence="1">The sequence shown here is derived from an EMBL/GenBank/DDBJ whole genome shotgun (WGS) entry which is preliminary data.</text>
</comment>
<protein>
    <submittedName>
        <fullName evidence="1">Uncharacterized protein</fullName>
    </submittedName>
</protein>
<evidence type="ECO:0000313" key="2">
    <source>
        <dbReference type="Proteomes" id="UP000546464"/>
    </source>
</evidence>
<dbReference type="EMBL" id="JACHVB010000035">
    <property type="protein sequence ID" value="MBC2594945.1"/>
    <property type="molecule type" value="Genomic_DNA"/>
</dbReference>
<dbReference type="Proteomes" id="UP000546464">
    <property type="component" value="Unassembled WGS sequence"/>
</dbReference>
<dbReference type="RefSeq" id="WP_185675911.1">
    <property type="nucleotide sequence ID" value="NZ_JACHVB010000035.1"/>
</dbReference>
<evidence type="ECO:0000313" key="1">
    <source>
        <dbReference type="EMBL" id="MBC2594945.1"/>
    </source>
</evidence>